<evidence type="ECO:0000256" key="4">
    <source>
        <dbReference type="ARBA" id="ARBA00023014"/>
    </source>
</evidence>
<keyword evidence="7" id="KW-1185">Reference proteome</keyword>
<keyword evidence="3" id="KW-0408">Iron</keyword>
<dbReference type="RefSeq" id="WP_346754057.1">
    <property type="nucleotide sequence ID" value="NZ_JAUJEA010000009.1"/>
</dbReference>
<dbReference type="PROSITE" id="PS51296">
    <property type="entry name" value="RIESKE"/>
    <property type="match status" value="1"/>
</dbReference>
<dbReference type="EMBL" id="JAUJEA010000009">
    <property type="protein sequence ID" value="MDN5204033.1"/>
    <property type="molecule type" value="Genomic_DNA"/>
</dbReference>
<evidence type="ECO:0000313" key="6">
    <source>
        <dbReference type="EMBL" id="MDN5204033.1"/>
    </source>
</evidence>
<evidence type="ECO:0000259" key="5">
    <source>
        <dbReference type="PROSITE" id="PS51296"/>
    </source>
</evidence>
<evidence type="ECO:0000256" key="2">
    <source>
        <dbReference type="ARBA" id="ARBA00022723"/>
    </source>
</evidence>
<dbReference type="InterPro" id="IPR036922">
    <property type="entry name" value="Rieske_2Fe-2S_sf"/>
</dbReference>
<gene>
    <name evidence="6" type="ORF">QQ008_21760</name>
</gene>
<proteinExistence type="predicted"/>
<keyword evidence="1" id="KW-0001">2Fe-2S</keyword>
<dbReference type="SUPFAM" id="SSF50022">
    <property type="entry name" value="ISP domain"/>
    <property type="match status" value="1"/>
</dbReference>
<dbReference type="Proteomes" id="UP001172082">
    <property type="component" value="Unassembled WGS sequence"/>
</dbReference>
<evidence type="ECO:0000256" key="1">
    <source>
        <dbReference type="ARBA" id="ARBA00022714"/>
    </source>
</evidence>
<organism evidence="6 7">
    <name type="scientific">Splendidivirga corallicola</name>
    <dbReference type="NCBI Taxonomy" id="3051826"/>
    <lineage>
        <taxon>Bacteria</taxon>
        <taxon>Pseudomonadati</taxon>
        <taxon>Bacteroidota</taxon>
        <taxon>Cytophagia</taxon>
        <taxon>Cytophagales</taxon>
        <taxon>Splendidivirgaceae</taxon>
        <taxon>Splendidivirga</taxon>
    </lineage>
</organism>
<accession>A0ABT8KWP5</accession>
<protein>
    <recommendedName>
        <fullName evidence="5">Rieske domain-containing protein</fullName>
    </recommendedName>
</protein>
<reference evidence="6" key="1">
    <citation type="submission" date="2023-06" db="EMBL/GenBank/DDBJ databases">
        <title>Genomic of Parafulvivirga corallium.</title>
        <authorList>
            <person name="Wang G."/>
        </authorList>
    </citation>
    <scope>NUCLEOTIDE SEQUENCE</scope>
    <source>
        <strain evidence="6">BMA10</strain>
    </source>
</reference>
<evidence type="ECO:0000313" key="7">
    <source>
        <dbReference type="Proteomes" id="UP001172082"/>
    </source>
</evidence>
<keyword evidence="4" id="KW-0411">Iron-sulfur</keyword>
<feature type="domain" description="Rieske" evidence="5">
    <location>
        <begin position="53"/>
        <end position="151"/>
    </location>
</feature>
<dbReference type="PROSITE" id="PS51257">
    <property type="entry name" value="PROKAR_LIPOPROTEIN"/>
    <property type="match status" value="1"/>
</dbReference>
<keyword evidence="2" id="KW-0479">Metal-binding</keyword>
<dbReference type="Gene3D" id="2.102.10.10">
    <property type="entry name" value="Rieske [2Fe-2S] iron-sulphur domain"/>
    <property type="match status" value="1"/>
</dbReference>
<comment type="caution">
    <text evidence="6">The sequence shown here is derived from an EMBL/GenBank/DDBJ whole genome shotgun (WGS) entry which is preliminary data.</text>
</comment>
<name>A0ABT8KWP5_9BACT</name>
<dbReference type="InterPro" id="IPR017941">
    <property type="entry name" value="Rieske_2Fe-2S"/>
</dbReference>
<sequence length="154" mass="17077">MDVKLKKGFTTISRFLVAICSCLFLITSSGCEENPDGGGIIPYAFVDLSLNLNKFELLPLKTIGGYVQIDGGVRGIIIYRESNTHYRAFERNCTYEPLNDCARVEVDQSGLFMIDPCCNSSFDFQGFPTGGPASISLKEYRTFVNGNFLEITND</sequence>
<evidence type="ECO:0000256" key="3">
    <source>
        <dbReference type="ARBA" id="ARBA00023004"/>
    </source>
</evidence>